<evidence type="ECO:0000313" key="3">
    <source>
        <dbReference type="Proteomes" id="UP000323646"/>
    </source>
</evidence>
<dbReference type="EMBL" id="VTOY01000017">
    <property type="protein sequence ID" value="TYZ20076.1"/>
    <property type="molecule type" value="Genomic_DNA"/>
</dbReference>
<dbReference type="Gene3D" id="1.10.260.40">
    <property type="entry name" value="lambda repressor-like DNA-binding domains"/>
    <property type="match status" value="1"/>
</dbReference>
<protein>
    <submittedName>
        <fullName evidence="2">Helix-turn-helix transcriptional regulator</fullName>
    </submittedName>
</protein>
<feature type="domain" description="HTH cro/C1-type" evidence="1">
    <location>
        <begin position="6"/>
        <end position="68"/>
    </location>
</feature>
<dbReference type="AlphaFoldDB" id="A0A5D6VWM0"/>
<dbReference type="RefSeq" id="WP_149172297.1">
    <property type="nucleotide sequence ID" value="NZ_VTOY01000017.1"/>
</dbReference>
<proteinExistence type="predicted"/>
<dbReference type="GO" id="GO:0003677">
    <property type="term" value="F:DNA binding"/>
    <property type="evidence" value="ECO:0007669"/>
    <property type="project" value="InterPro"/>
</dbReference>
<evidence type="ECO:0000313" key="2">
    <source>
        <dbReference type="EMBL" id="TYZ20076.1"/>
    </source>
</evidence>
<reference evidence="2 3" key="1">
    <citation type="submission" date="2019-08" db="EMBL/GenBank/DDBJ databases">
        <title>Selenomonas sp. mPRGC5 and Selenomonas sp. mPRGC8 isolated from ruminal fluid of dairy goat (Capra hircus).</title>
        <authorList>
            <person name="Poothong S."/>
            <person name="Nuengjamnong C."/>
            <person name="Tanasupawat S."/>
        </authorList>
    </citation>
    <scope>NUCLEOTIDE SEQUENCE [LARGE SCALE GENOMIC DNA]</scope>
    <source>
        <strain evidence="3">mPRGC5</strain>
    </source>
</reference>
<sequence>MTLKCNLRKLMYEHEIETFAEVIRLTGVNRNTISKLYHGRRLDKVQLGTYIKVCDGLACNLNELLVYE</sequence>
<dbReference type="InterPro" id="IPR010982">
    <property type="entry name" value="Lambda_DNA-bd_dom_sf"/>
</dbReference>
<name>A0A5D6VWM0_9FIRM</name>
<gene>
    <name evidence="2" type="ORF">FZ040_12470</name>
</gene>
<dbReference type="OrthoDB" id="9804186at2"/>
<evidence type="ECO:0000259" key="1">
    <source>
        <dbReference type="Pfam" id="PF13443"/>
    </source>
</evidence>
<dbReference type="Pfam" id="PF13443">
    <property type="entry name" value="HTH_26"/>
    <property type="match status" value="1"/>
</dbReference>
<dbReference type="SUPFAM" id="SSF47413">
    <property type="entry name" value="lambda repressor-like DNA-binding domains"/>
    <property type="match status" value="1"/>
</dbReference>
<dbReference type="Proteomes" id="UP000323646">
    <property type="component" value="Unassembled WGS sequence"/>
</dbReference>
<organism evidence="2 3">
    <name type="scientific">Selenomonas ruminis</name>
    <dbReference type="NCBI Taxonomy" id="2593411"/>
    <lineage>
        <taxon>Bacteria</taxon>
        <taxon>Bacillati</taxon>
        <taxon>Bacillota</taxon>
        <taxon>Negativicutes</taxon>
        <taxon>Selenomonadales</taxon>
        <taxon>Selenomonadaceae</taxon>
        <taxon>Selenomonas</taxon>
    </lineage>
</organism>
<comment type="caution">
    <text evidence="2">The sequence shown here is derived from an EMBL/GenBank/DDBJ whole genome shotgun (WGS) entry which is preliminary data.</text>
</comment>
<dbReference type="InterPro" id="IPR001387">
    <property type="entry name" value="Cro/C1-type_HTH"/>
</dbReference>
<keyword evidence="3" id="KW-1185">Reference proteome</keyword>
<accession>A0A5D6VWM0</accession>